<comment type="caution">
    <text evidence="9">The sequence shown here is derived from an EMBL/GenBank/DDBJ whole genome shotgun (WGS) entry which is preliminary data.</text>
</comment>
<evidence type="ECO:0000313" key="9">
    <source>
        <dbReference type="EMBL" id="PLT28221.1"/>
    </source>
</evidence>
<dbReference type="GO" id="GO:0000287">
    <property type="term" value="F:magnesium ion binding"/>
    <property type="evidence" value="ECO:0007669"/>
    <property type="project" value="InterPro"/>
</dbReference>
<keyword evidence="10" id="KW-1185">Reference proteome</keyword>
<dbReference type="InterPro" id="IPR036702">
    <property type="entry name" value="ComB-like_sf"/>
</dbReference>
<dbReference type="OrthoDB" id="4913at2"/>
<evidence type="ECO:0000256" key="8">
    <source>
        <dbReference type="SAM" id="MobiDB-lite"/>
    </source>
</evidence>
<evidence type="ECO:0000256" key="1">
    <source>
        <dbReference type="ARBA" id="ARBA00001946"/>
    </source>
</evidence>
<evidence type="ECO:0000256" key="6">
    <source>
        <dbReference type="ARBA" id="ARBA00022842"/>
    </source>
</evidence>
<sequence>MMKLHLLINKEEIQESKLATGRKVAVVFDVLLATTTITAVLTEGAAAVIPAENPESALKISAGFEKDFVIAGELHGKPIEGFAYPSPAALQKTVQGKTLLLSTTNGTVALKKAASASIVYLSCLMNNPTVAETVRQEYSEDSVIMVICSGNSSGFSLEDFYGAGHFIDCLQENGAHDLELTDAAKAALFFYRGNRERPHEILSQSRVGQMLEAYGMKDDLELAASIGISKVVPLLRAGKVINGRTKISKGGREKAEGQKSVKEVEESPS</sequence>
<reference evidence="9 10" key="1">
    <citation type="submission" date="2017-11" db="EMBL/GenBank/DDBJ databases">
        <title>Comparitive Functional Genomics of Dry Heat Resistant strains isolated from the Viking Spacecraft.</title>
        <authorList>
            <person name="Seuylemezian A."/>
            <person name="Cooper K."/>
            <person name="Vaishampayan P."/>
        </authorList>
    </citation>
    <scope>NUCLEOTIDE SEQUENCE [LARGE SCALE GENOMIC DNA]</scope>
    <source>
        <strain evidence="9 10">V1-29</strain>
    </source>
</reference>
<name>A0A2N5M1I8_9BACI</name>
<dbReference type="RefSeq" id="WP_101645161.1">
    <property type="nucleotide sequence ID" value="NZ_PGUY01000063.1"/>
</dbReference>
<dbReference type="InterPro" id="IPR005238">
    <property type="entry name" value="ComB-like"/>
</dbReference>
<evidence type="ECO:0000256" key="3">
    <source>
        <dbReference type="ARBA" id="ARBA00012953"/>
    </source>
</evidence>
<comment type="cofactor">
    <cofactor evidence="1">
        <name>Mg(2+)</name>
        <dbReference type="ChEBI" id="CHEBI:18420"/>
    </cofactor>
</comment>
<evidence type="ECO:0000256" key="5">
    <source>
        <dbReference type="ARBA" id="ARBA00022801"/>
    </source>
</evidence>
<dbReference type="EMBL" id="PGUY01000063">
    <property type="protein sequence ID" value="PLT28221.1"/>
    <property type="molecule type" value="Genomic_DNA"/>
</dbReference>
<accession>A0A2N5M1I8</accession>
<dbReference type="Proteomes" id="UP000234748">
    <property type="component" value="Unassembled WGS sequence"/>
</dbReference>
<evidence type="ECO:0000256" key="7">
    <source>
        <dbReference type="ARBA" id="ARBA00033711"/>
    </source>
</evidence>
<keyword evidence="6" id="KW-0460">Magnesium</keyword>
<evidence type="ECO:0000256" key="2">
    <source>
        <dbReference type="ARBA" id="ARBA00009997"/>
    </source>
</evidence>
<keyword evidence="5" id="KW-0378">Hydrolase</keyword>
<comment type="catalytic activity">
    <reaction evidence="7">
        <text>(2R)-O-phospho-3-sulfolactate + H2O = (2R)-3-sulfolactate + phosphate</text>
        <dbReference type="Rhea" id="RHEA:23416"/>
        <dbReference type="ChEBI" id="CHEBI:15377"/>
        <dbReference type="ChEBI" id="CHEBI:15597"/>
        <dbReference type="ChEBI" id="CHEBI:43474"/>
        <dbReference type="ChEBI" id="CHEBI:58738"/>
        <dbReference type="EC" id="3.1.3.71"/>
    </reaction>
</comment>
<dbReference type="GO" id="GO:0050532">
    <property type="term" value="F:2-phosphosulfolactate phosphatase activity"/>
    <property type="evidence" value="ECO:0007669"/>
    <property type="project" value="UniProtKB-EC"/>
</dbReference>
<evidence type="ECO:0000313" key="10">
    <source>
        <dbReference type="Proteomes" id="UP000234748"/>
    </source>
</evidence>
<dbReference type="Gene3D" id="3.90.1560.10">
    <property type="entry name" value="ComB-like"/>
    <property type="match status" value="1"/>
</dbReference>
<proteinExistence type="inferred from homology"/>
<dbReference type="AlphaFoldDB" id="A0A2N5M1I8"/>
<comment type="similarity">
    <text evidence="2">Belongs to the ComB family.</text>
</comment>
<dbReference type="Pfam" id="PF04029">
    <property type="entry name" value="2-ph_phosp"/>
    <property type="match status" value="1"/>
</dbReference>
<dbReference type="PANTHER" id="PTHR37311">
    <property type="entry name" value="2-PHOSPHOSULFOLACTATE PHOSPHATASE-RELATED"/>
    <property type="match status" value="1"/>
</dbReference>
<dbReference type="SUPFAM" id="SSF142823">
    <property type="entry name" value="ComB-like"/>
    <property type="match status" value="1"/>
</dbReference>
<feature type="region of interest" description="Disordered" evidence="8">
    <location>
        <begin position="247"/>
        <end position="269"/>
    </location>
</feature>
<gene>
    <name evidence="9" type="ORF">CUU66_19975</name>
</gene>
<dbReference type="GO" id="GO:0050545">
    <property type="term" value="F:sulfopyruvate decarboxylase activity"/>
    <property type="evidence" value="ECO:0007669"/>
    <property type="project" value="TreeGrafter"/>
</dbReference>
<feature type="compositionally biased region" description="Basic and acidic residues" evidence="8">
    <location>
        <begin position="250"/>
        <end position="269"/>
    </location>
</feature>
<dbReference type="EC" id="3.1.3.71" evidence="3"/>
<dbReference type="PANTHER" id="PTHR37311:SF1">
    <property type="entry name" value="2-PHOSPHOSULFOLACTATE PHOSPHATASE-RELATED"/>
    <property type="match status" value="1"/>
</dbReference>
<organism evidence="9 10">
    <name type="scientific">Peribacillus deserti</name>
    <dbReference type="NCBI Taxonomy" id="673318"/>
    <lineage>
        <taxon>Bacteria</taxon>
        <taxon>Bacillati</taxon>
        <taxon>Bacillota</taxon>
        <taxon>Bacilli</taxon>
        <taxon>Bacillales</taxon>
        <taxon>Bacillaceae</taxon>
        <taxon>Peribacillus</taxon>
    </lineage>
</organism>
<protein>
    <recommendedName>
        <fullName evidence="4">Probable 2-phosphosulfolactate phosphatase</fullName>
        <ecNumber evidence="3">3.1.3.71</ecNumber>
    </recommendedName>
</protein>
<evidence type="ECO:0000256" key="4">
    <source>
        <dbReference type="ARBA" id="ARBA00021948"/>
    </source>
</evidence>